<sequence>MIDHSLALRLTLTLAHSLWISSVLAGLVWLLCQYVIRQAGLRYSFWLCALSGSIAALPVTFLVLPGKIVPHSPASANVLSQSPETITELRAASTGQPVSQDSLPAPASQQSPTPSVQEIAQHAPHSPASAMIYWPECLVASWILGMLLMSVRLIRSLNQGRLLKHHSQLIEDTELQALFQSCLQRLQLTHNIILARSERLSVPVLIGFLRPMILLPLSTTSGLSPQQLEALLLHELMHLKRLDPWVNHLQLIVESICFYNPAVWVISRNLRSEREYCCDDAVLKLGTVDAVDYADTLLLIAERATRDEPVPATLLGVALKRISQLGNRIDRILTPNQSPRSLLPAQPLLALLILLALITGIVTHGVQASAEPQAATQEEREESKESEQQRYLKMLQDSDPYVRVTALNALGETVDASLVPIIVPLLQDSNSDIRMGAARFLGDVKDPDTISPLIAALQKTQDPNEIIVLIRALSNINDPRAIEPIVKVLQQVPIGNSYSLRPLKEFNDPRINELLLKRVGKNEISDFNLVYLLIEMDERRLIPPLLSQLNETDIRREATIAALGRFHAEEAVIPIIKNLDSESERVRHAAIKALANINDKRAVEPLLALIQREKDPRNLRELCTTLSQLGDPRAMPALEKLTSHEDRWLKNTALESLSDLKLRTDLASSQSDTAEKMKIIRAALRQKDEHQVLAALRYLSHQKGEQKIELLKPLLQHDNKKVQARAINILLRDQRTAATEALLPLLEGAEPSRTVALALAEREDRRALPVLLKMAHDQNQYTRRAAAEHLYHYGQETIPVLCELLKSDDQHTRRAALSSLVRIADERALEPLLAYAETETKDSARNRVLNTLGRINHPRSITYLKSQLMTPSQYPSYIAAQSLTKLGWKPETREERIRYLIATGQSDDKAVPRTKSVHGTEVGKFELNVPIQTHMTAETPEYGETVFLSSIEFRDSDGTLTAKLHGGINSWPAATFRLTLRLFDQSGKQISKAQQDIKTPGFIISVVMRSKLPETQLDLGQVDLKQVEHFEMTLQKVPRAYSENLSLSSPVETDFAPQHQKPLALTAQWGPQTVLKTESLTLQPVETSPKDRHITYNVGINVLNSGGLNADWRFWIVALNDDHQIIGRGSQTLKSAATVKQDKTPEIISVPLQIWNKTSSIKQIRVGLELTKVNTGIKNNRITEVAEQVVPESAEPLILDDGTAETYRSLAASGHAVRYHRPDEKHYLEAIRIFASRYGTPTAPQADFRLYVLDENQKIITDLKFPYALIPRGDLKWHTLRTPSIEVPDQFYIALAFNPHRTKGIYIGRDDNAKKTDSFIGLPGDGLTALKPNQNWMVRPCLSPQPTEQLGLRKLADRVRTDTIDPFAGCIEVRNFVRESQGQQSYGGAGPAMVINVKDLIPAEIPIKQLRLKGIQLYSSRYGSGYEPETTGLDLQIVDQKAAASWSHSFSYDQFGYRPKWVNLVIPDPPPIADYLEQGKLTLGLDPHATQYKGVYFHYAKVAESEPPAQGFVPGKRFFDVPGRQWAIRVFLTKQK</sequence>
<dbReference type="PANTHER" id="PTHR34978:SF3">
    <property type="entry name" value="SLR0241 PROTEIN"/>
    <property type="match status" value="1"/>
</dbReference>
<keyword evidence="2" id="KW-0472">Membrane</keyword>
<reference evidence="3 4" key="1">
    <citation type="submission" date="2019-02" db="EMBL/GenBank/DDBJ databases">
        <title>Deep-cultivation of Planctomycetes and their phenomic and genomic characterization uncovers novel biology.</title>
        <authorList>
            <person name="Wiegand S."/>
            <person name="Jogler M."/>
            <person name="Boedeker C."/>
            <person name="Pinto D."/>
            <person name="Vollmers J."/>
            <person name="Rivas-Marin E."/>
            <person name="Kohn T."/>
            <person name="Peeters S.H."/>
            <person name="Heuer A."/>
            <person name="Rast P."/>
            <person name="Oberbeckmann S."/>
            <person name="Bunk B."/>
            <person name="Jeske O."/>
            <person name="Meyerdierks A."/>
            <person name="Storesund J.E."/>
            <person name="Kallscheuer N."/>
            <person name="Luecker S."/>
            <person name="Lage O.M."/>
            <person name="Pohl T."/>
            <person name="Merkel B.J."/>
            <person name="Hornburger P."/>
            <person name="Mueller R.-W."/>
            <person name="Bruemmer F."/>
            <person name="Labrenz M."/>
            <person name="Spormann A.M."/>
            <person name="Op den Camp H."/>
            <person name="Overmann J."/>
            <person name="Amann R."/>
            <person name="Jetten M.S.M."/>
            <person name="Mascher T."/>
            <person name="Medema M.H."/>
            <person name="Devos D.P."/>
            <person name="Kaster A.-K."/>
            <person name="Ovreas L."/>
            <person name="Rohde M."/>
            <person name="Galperin M.Y."/>
            <person name="Jogler C."/>
        </authorList>
    </citation>
    <scope>NUCLEOTIDE SEQUENCE [LARGE SCALE GENOMIC DNA]</scope>
    <source>
        <strain evidence="3 4">Pan153</strain>
    </source>
</reference>
<accession>A0A518FM68</accession>
<evidence type="ECO:0000256" key="1">
    <source>
        <dbReference type="SAM" id="MobiDB-lite"/>
    </source>
</evidence>
<dbReference type="InterPro" id="IPR008756">
    <property type="entry name" value="Peptidase_M56"/>
</dbReference>
<keyword evidence="2" id="KW-0812">Transmembrane</keyword>
<dbReference type="Pfam" id="PF05569">
    <property type="entry name" value="Peptidase_M56"/>
    <property type="match status" value="1"/>
</dbReference>
<dbReference type="RefSeq" id="WP_145106069.1">
    <property type="nucleotide sequence ID" value="NZ_CP036277.1"/>
</dbReference>
<feature type="region of interest" description="Disordered" evidence="1">
    <location>
        <begin position="96"/>
        <end position="120"/>
    </location>
</feature>
<dbReference type="SUPFAM" id="SSF48371">
    <property type="entry name" value="ARM repeat"/>
    <property type="match status" value="1"/>
</dbReference>
<feature type="region of interest" description="Disordered" evidence="1">
    <location>
        <begin position="370"/>
        <end position="389"/>
    </location>
</feature>
<dbReference type="InterPro" id="IPR021133">
    <property type="entry name" value="HEAT_type_2"/>
</dbReference>
<dbReference type="PANTHER" id="PTHR34978">
    <property type="entry name" value="POSSIBLE SENSOR-TRANSDUCER PROTEIN BLAR"/>
    <property type="match status" value="1"/>
</dbReference>
<feature type="compositionally biased region" description="Low complexity" evidence="1">
    <location>
        <begin position="99"/>
        <end position="117"/>
    </location>
</feature>
<dbReference type="InterPro" id="IPR004155">
    <property type="entry name" value="PBS_lyase_HEAT"/>
</dbReference>
<dbReference type="InterPro" id="IPR016024">
    <property type="entry name" value="ARM-type_fold"/>
</dbReference>
<feature type="compositionally biased region" description="Basic and acidic residues" evidence="1">
    <location>
        <begin position="377"/>
        <end position="389"/>
    </location>
</feature>
<dbReference type="Pfam" id="PF13646">
    <property type="entry name" value="HEAT_2"/>
    <property type="match status" value="3"/>
</dbReference>
<dbReference type="InterPro" id="IPR052173">
    <property type="entry name" value="Beta-lactam_resp_regulator"/>
</dbReference>
<accession>A0A518A3L6</accession>
<feature type="transmembrane region" description="Helical" evidence="2">
    <location>
        <begin position="132"/>
        <end position="154"/>
    </location>
</feature>
<evidence type="ECO:0000313" key="4">
    <source>
        <dbReference type="Proteomes" id="UP000320839"/>
    </source>
</evidence>
<dbReference type="Gene3D" id="1.25.10.10">
    <property type="entry name" value="Leucine-rich Repeat Variant"/>
    <property type="match status" value="3"/>
</dbReference>
<dbReference type="CDD" id="cd07341">
    <property type="entry name" value="M56_BlaR1_MecR1_like"/>
    <property type="match status" value="1"/>
</dbReference>
<dbReference type="InterPro" id="IPR011989">
    <property type="entry name" value="ARM-like"/>
</dbReference>
<keyword evidence="2" id="KW-1133">Transmembrane helix</keyword>
<evidence type="ECO:0000313" key="3">
    <source>
        <dbReference type="EMBL" id="QDV17458.1"/>
    </source>
</evidence>
<evidence type="ECO:0000256" key="2">
    <source>
        <dbReference type="SAM" id="Phobius"/>
    </source>
</evidence>
<dbReference type="PROSITE" id="PS50077">
    <property type="entry name" value="HEAT_REPEAT"/>
    <property type="match status" value="1"/>
</dbReference>
<organism evidence="3 4">
    <name type="scientific">Gimesia panareensis</name>
    <dbReference type="NCBI Taxonomy" id="2527978"/>
    <lineage>
        <taxon>Bacteria</taxon>
        <taxon>Pseudomonadati</taxon>
        <taxon>Planctomycetota</taxon>
        <taxon>Planctomycetia</taxon>
        <taxon>Planctomycetales</taxon>
        <taxon>Planctomycetaceae</taxon>
        <taxon>Gimesia</taxon>
    </lineage>
</organism>
<feature type="transmembrane region" description="Helical" evidence="2">
    <location>
        <begin position="6"/>
        <end position="31"/>
    </location>
</feature>
<feature type="transmembrane region" description="Helical" evidence="2">
    <location>
        <begin position="348"/>
        <end position="366"/>
    </location>
</feature>
<proteinExistence type="predicted"/>
<dbReference type="SMART" id="SM00567">
    <property type="entry name" value="EZ_HEAT"/>
    <property type="match status" value="10"/>
</dbReference>
<protein>
    <submittedName>
        <fullName evidence="3">Regulatory protein BlaR1</fullName>
    </submittedName>
</protein>
<name>A0A518A3L6_9PLAN</name>
<dbReference type="Proteomes" id="UP000320839">
    <property type="component" value="Chromosome"/>
</dbReference>
<gene>
    <name evidence="3" type="primary">blaR1_3</name>
    <name evidence="3" type="ORF">Pan153_21110</name>
</gene>
<feature type="transmembrane region" description="Helical" evidence="2">
    <location>
        <begin position="43"/>
        <end position="64"/>
    </location>
</feature>
<dbReference type="OrthoDB" id="9803203at2"/>
<dbReference type="EMBL" id="CP036317">
    <property type="protein sequence ID" value="QDV17458.1"/>
    <property type="molecule type" value="Genomic_DNA"/>
</dbReference>